<sequence>MSSDSDNLLIELMRKLEKSMQETQLQKNRAERAETELEATKKELEALKQKQHLSELRPVPNVAMDNKVLLRRAISIPTRFLPQFIRKTANELKYIVKKKIADGELVPPDGGWGWFVLVAAVMVNVLIPGGIKSFGVIYRAFLTTYNGSAKKGSLIPALCYFLYSSLGPLSSVLSVKYSYRTVTLIGGTFAAAGMMLSYFATEIEHLYITYGILVGIGAGLAFPPTVYIVTSYFVRLRGLANGFCISGSSLGSIFLPPILTWMLEDNTVSVTILIMGALTLNVWACALLYEPVENHVIPAASYRSVSTVTSPARPSVGSLDYSEPDTINIAVSSPEDEKRAALKNYYKAAGVRTRKISMPVGQREIAGQMHSTPALYAVPESINNSTGGSTRHRRTGAVMVPRVPNSSQQPPLSPSSSSFNYISTPYHGSTLTALHPEYASTLTLNAITSTFRKSPEKQARPGRGSGKGDVEDEQQNKFFDFSLLSDPMYLVILISNSTNAISYTNFVIVLTLYAEDMEFTLKEASFLLSIVSLFDLTGRIGGAALSDTKIMPKHFYFVGGLLISGISLAILPIAWDLYSVAAICSVFGLASGVYVGVTAVVMADMLGVDKLTSSYGISLFVNGVLQLVGPPICALLYERIERWDVIFCGLGIILIAGAALWGFVPFIRARQKKRTALVLSQSGVSA</sequence>
<protein>
    <submittedName>
        <fullName evidence="1">Uncharacterized protein</fullName>
    </submittedName>
</protein>
<name>A0ACC2NV05_9HYME</name>
<evidence type="ECO:0000313" key="1">
    <source>
        <dbReference type="EMBL" id="KAJ8674991.1"/>
    </source>
</evidence>
<keyword evidence="2" id="KW-1185">Reference proteome</keyword>
<gene>
    <name evidence="1" type="ORF">QAD02_010777</name>
</gene>
<organism evidence="1 2">
    <name type="scientific">Eretmocerus hayati</name>
    <dbReference type="NCBI Taxonomy" id="131215"/>
    <lineage>
        <taxon>Eukaryota</taxon>
        <taxon>Metazoa</taxon>
        <taxon>Ecdysozoa</taxon>
        <taxon>Arthropoda</taxon>
        <taxon>Hexapoda</taxon>
        <taxon>Insecta</taxon>
        <taxon>Pterygota</taxon>
        <taxon>Neoptera</taxon>
        <taxon>Endopterygota</taxon>
        <taxon>Hymenoptera</taxon>
        <taxon>Apocrita</taxon>
        <taxon>Proctotrupomorpha</taxon>
        <taxon>Chalcidoidea</taxon>
        <taxon>Aphelinidae</taxon>
        <taxon>Aphelininae</taxon>
        <taxon>Eretmocerus</taxon>
    </lineage>
</organism>
<proteinExistence type="predicted"/>
<dbReference type="Proteomes" id="UP001239111">
    <property type="component" value="Chromosome 2"/>
</dbReference>
<evidence type="ECO:0000313" key="2">
    <source>
        <dbReference type="Proteomes" id="UP001239111"/>
    </source>
</evidence>
<accession>A0ACC2NV05</accession>
<dbReference type="EMBL" id="CM056742">
    <property type="protein sequence ID" value="KAJ8674991.1"/>
    <property type="molecule type" value="Genomic_DNA"/>
</dbReference>
<comment type="caution">
    <text evidence="1">The sequence shown here is derived from an EMBL/GenBank/DDBJ whole genome shotgun (WGS) entry which is preliminary data.</text>
</comment>
<reference evidence="1" key="1">
    <citation type="submission" date="2023-04" db="EMBL/GenBank/DDBJ databases">
        <title>A chromosome-level genome assembly of the parasitoid wasp Eretmocerus hayati.</title>
        <authorList>
            <person name="Zhong Y."/>
            <person name="Liu S."/>
            <person name="Liu Y."/>
        </authorList>
    </citation>
    <scope>NUCLEOTIDE SEQUENCE</scope>
    <source>
        <strain evidence="1">ZJU_SS_LIU_2023</strain>
    </source>
</reference>